<evidence type="ECO:0000256" key="2">
    <source>
        <dbReference type="ARBA" id="ARBA00005051"/>
    </source>
</evidence>
<dbReference type="Gene3D" id="3.30.1130.10">
    <property type="match status" value="1"/>
</dbReference>
<feature type="domain" description="7,8-dihydro-6-hydroxymethylpterin-pyrophosphokinase" evidence="10">
    <location>
        <begin position="206"/>
        <end position="217"/>
    </location>
</feature>
<dbReference type="GO" id="GO:0016301">
    <property type="term" value="F:kinase activity"/>
    <property type="evidence" value="ECO:0007669"/>
    <property type="project" value="UniProtKB-KW"/>
</dbReference>
<dbReference type="GO" id="GO:0003848">
    <property type="term" value="F:2-amino-4-hydroxy-6-hydroxymethyldihydropteridine diphosphokinase activity"/>
    <property type="evidence" value="ECO:0007669"/>
    <property type="project" value="UniProtKB-EC"/>
</dbReference>
<dbReference type="HOGENOM" id="CLU_023499_0_0_9"/>
<evidence type="ECO:0000313" key="11">
    <source>
        <dbReference type="EMBL" id="ABG82369.1"/>
    </source>
</evidence>
<organism evidence="11 12">
    <name type="scientific">Clostridium perfringens (strain ATCC 13124 / DSM 756 / JCM 1290 / NCIMB 6125 / NCTC 8237 / Type A)</name>
    <dbReference type="NCBI Taxonomy" id="195103"/>
    <lineage>
        <taxon>Bacteria</taxon>
        <taxon>Bacillati</taxon>
        <taxon>Bacillota</taxon>
        <taxon>Clostridia</taxon>
        <taxon>Eubacteriales</taxon>
        <taxon>Clostridiaceae</taxon>
        <taxon>Clostridium</taxon>
    </lineage>
</organism>
<evidence type="ECO:0000256" key="9">
    <source>
        <dbReference type="RuleBase" id="RU362079"/>
    </source>
</evidence>
<dbReference type="NCBIfam" id="TIGR00526">
    <property type="entry name" value="folB_dom"/>
    <property type="match status" value="1"/>
</dbReference>
<dbReference type="GO" id="GO:0046656">
    <property type="term" value="P:folic acid biosynthetic process"/>
    <property type="evidence" value="ECO:0007669"/>
    <property type="project" value="UniProtKB-UniRule"/>
</dbReference>
<dbReference type="PaxDb" id="195103-CPF_1277"/>
<dbReference type="EMBL" id="CP000246">
    <property type="protein sequence ID" value="ABG82369.1"/>
    <property type="molecule type" value="Genomic_DNA"/>
</dbReference>
<dbReference type="InterPro" id="IPR043133">
    <property type="entry name" value="GTP-CH-I_C/QueF"/>
</dbReference>
<dbReference type="GO" id="GO:0004150">
    <property type="term" value="F:dihydroneopterin aldolase activity"/>
    <property type="evidence" value="ECO:0007669"/>
    <property type="project" value="UniProtKB-UniRule"/>
</dbReference>
<dbReference type="Gene3D" id="3.30.70.560">
    <property type="entry name" value="7,8-Dihydro-6-hydroxymethylpterin-pyrophosphokinase HPPK"/>
    <property type="match status" value="1"/>
</dbReference>
<evidence type="ECO:0000313" key="12">
    <source>
        <dbReference type="Proteomes" id="UP000001823"/>
    </source>
</evidence>
<keyword evidence="6" id="KW-0418">Kinase</keyword>
<dbReference type="CDD" id="cd00534">
    <property type="entry name" value="DHNA_DHNTPE"/>
    <property type="match status" value="1"/>
</dbReference>
<dbReference type="NCBIfam" id="TIGR00525">
    <property type="entry name" value="folB"/>
    <property type="match status" value="1"/>
</dbReference>
<keyword evidence="8 9" id="KW-0289">Folate biosynthesis</keyword>
<dbReference type="EC" id="4.1.2.25" evidence="9"/>
<comment type="similarity">
    <text evidence="9">Belongs to the DHNA family.</text>
</comment>
<dbReference type="InterPro" id="IPR006157">
    <property type="entry name" value="FolB_dom"/>
</dbReference>
<dbReference type="NCBIfam" id="TIGR01498">
    <property type="entry name" value="folK"/>
    <property type="match status" value="1"/>
</dbReference>
<proteinExistence type="inferred from homology"/>
<comment type="pathway">
    <text evidence="9">Cofactor biosynthesis; tetrahydrofolate biosynthesis; 2-amino-4-hydroxy-6-hydroxymethyl-7,8-dihydropteridine diphosphate from 7,8-dihydroneopterin triphosphate: step 3/4.</text>
</comment>
<dbReference type="PROSITE" id="PS00794">
    <property type="entry name" value="HPPK"/>
    <property type="match status" value="1"/>
</dbReference>
<dbReference type="InterPro" id="IPR006156">
    <property type="entry name" value="Dihydroneopterin_aldolase"/>
</dbReference>
<dbReference type="eggNOG" id="COG0801">
    <property type="taxonomic scope" value="Bacteria"/>
</dbReference>
<keyword evidence="5" id="KW-0547">Nucleotide-binding</keyword>
<dbReference type="Proteomes" id="UP000001823">
    <property type="component" value="Chromosome"/>
</dbReference>
<keyword evidence="7" id="KW-0067">ATP-binding</keyword>
<name>A0A0H2YPG3_CLOP1</name>
<comment type="catalytic activity">
    <reaction evidence="9">
        <text>7,8-dihydroneopterin = 6-hydroxymethyl-7,8-dihydropterin + glycolaldehyde</text>
        <dbReference type="Rhea" id="RHEA:10540"/>
        <dbReference type="ChEBI" id="CHEBI:17001"/>
        <dbReference type="ChEBI" id="CHEBI:17071"/>
        <dbReference type="ChEBI" id="CHEBI:44841"/>
        <dbReference type="EC" id="4.1.2.25"/>
    </reaction>
</comment>
<dbReference type="Pfam" id="PF02152">
    <property type="entry name" value="FolB"/>
    <property type="match status" value="1"/>
</dbReference>
<dbReference type="KEGG" id="cpf:CPF_1277"/>
<dbReference type="SUPFAM" id="SSF55083">
    <property type="entry name" value="6-hydroxymethyl-7,8-dihydropterin pyrophosphokinase, HPPK"/>
    <property type="match status" value="1"/>
</dbReference>
<gene>
    <name evidence="11" type="primary">folBK</name>
    <name evidence="11" type="ordered locus">CPF_1277</name>
</gene>
<dbReference type="Pfam" id="PF01288">
    <property type="entry name" value="HPPK"/>
    <property type="match status" value="1"/>
</dbReference>
<dbReference type="EC" id="2.7.6.3" evidence="9"/>
<evidence type="ECO:0000256" key="6">
    <source>
        <dbReference type="ARBA" id="ARBA00022777"/>
    </source>
</evidence>
<evidence type="ECO:0000256" key="8">
    <source>
        <dbReference type="ARBA" id="ARBA00022909"/>
    </source>
</evidence>
<evidence type="ECO:0000259" key="10">
    <source>
        <dbReference type="PROSITE" id="PS00794"/>
    </source>
</evidence>
<evidence type="ECO:0000256" key="5">
    <source>
        <dbReference type="ARBA" id="ARBA00022741"/>
    </source>
</evidence>
<comment type="catalytic activity">
    <reaction evidence="1">
        <text>6-hydroxymethyl-7,8-dihydropterin + ATP = (7,8-dihydropterin-6-yl)methyl diphosphate + AMP + H(+)</text>
        <dbReference type="Rhea" id="RHEA:11412"/>
        <dbReference type="ChEBI" id="CHEBI:15378"/>
        <dbReference type="ChEBI" id="CHEBI:30616"/>
        <dbReference type="ChEBI" id="CHEBI:44841"/>
        <dbReference type="ChEBI" id="CHEBI:72950"/>
        <dbReference type="ChEBI" id="CHEBI:456215"/>
        <dbReference type="EC" id="2.7.6.3"/>
    </reaction>
</comment>
<evidence type="ECO:0000256" key="3">
    <source>
        <dbReference type="ARBA" id="ARBA00009640"/>
    </source>
</evidence>
<comment type="function">
    <text evidence="9">Catalyzes the conversion of 7,8-dihydroneopterin to 6-hydroxymethyl-7,8-dihydropterin.</text>
</comment>
<dbReference type="GO" id="GO:0005524">
    <property type="term" value="F:ATP binding"/>
    <property type="evidence" value="ECO:0007669"/>
    <property type="project" value="UniProtKB-KW"/>
</dbReference>
<dbReference type="InterPro" id="IPR000550">
    <property type="entry name" value="Hppk"/>
</dbReference>
<dbReference type="InterPro" id="IPR035907">
    <property type="entry name" value="Hppk_sf"/>
</dbReference>
<keyword evidence="4 11" id="KW-0808">Transferase</keyword>
<dbReference type="RefSeq" id="WP_011590646.1">
    <property type="nucleotide sequence ID" value="NC_008261.1"/>
</dbReference>
<reference evidence="11 12" key="1">
    <citation type="journal article" date="2006" name="Genome Res.">
        <title>Skewed genomic variability in strains of the toxigenic bacterial pathogen, Clostridium perfringens.</title>
        <authorList>
            <person name="Myers G.S."/>
            <person name="Rasko D.A."/>
            <person name="Cheung J.K."/>
            <person name="Ravel J."/>
            <person name="Seshadri R."/>
            <person name="Deboy R.T."/>
            <person name="Ren Q."/>
            <person name="Varga J."/>
            <person name="Awad M.M."/>
            <person name="Brinkac L.M."/>
            <person name="Daugherty S.C."/>
            <person name="Haft D.H."/>
            <person name="Dodson R.J."/>
            <person name="Madupu R."/>
            <person name="Nelson W.C."/>
            <person name="Rosovitz M.J."/>
            <person name="Sullivan S.A."/>
            <person name="Khouri H."/>
            <person name="Dimitrov G.I."/>
            <person name="Watkins K.L."/>
            <person name="Mulligan S."/>
            <person name="Benton J."/>
            <person name="Radune D."/>
            <person name="Fisher D.J."/>
            <person name="Atkins H.S."/>
            <person name="Hiscox T."/>
            <person name="Jost B.H."/>
            <person name="Billington S.J."/>
            <person name="Songer J.G."/>
            <person name="McClane B.A."/>
            <person name="Titball R.W."/>
            <person name="Rood J.I."/>
            <person name="Melville S.B."/>
            <person name="Paulsen I.T."/>
        </authorList>
    </citation>
    <scope>NUCLEOTIDE SEQUENCE [LARGE SCALE GENOMIC DNA]</scope>
    <source>
        <strain evidence="12">ATCC 13124 / DSM 756 / JCM 1290 / NCIMB 6125 / NCTC 8237 / S 107 / Type A</strain>
    </source>
</reference>
<comment type="pathway">
    <text evidence="2">Cofactor biosynthesis; tetrahydrofolate biosynthesis; 2-amino-4-hydroxy-6-hydroxymethyl-7,8-dihydropteridine diphosphate from 7,8-dihydroneopterin triphosphate: step 4/4.</text>
</comment>
<accession>A0A0H2YPG3</accession>
<dbReference type="PANTHER" id="PTHR43071">
    <property type="entry name" value="2-AMINO-4-HYDROXY-6-HYDROXYMETHYLDIHYDROPTERIDINE PYROPHOSPHOKINASE"/>
    <property type="match status" value="1"/>
</dbReference>
<dbReference type="SUPFAM" id="SSF55620">
    <property type="entry name" value="Tetrahydrobiopterin biosynthesis enzymes-like"/>
    <property type="match status" value="1"/>
</dbReference>
<dbReference type="STRING" id="195103.CPF_1277"/>
<evidence type="ECO:0000256" key="4">
    <source>
        <dbReference type="ARBA" id="ARBA00022679"/>
    </source>
</evidence>
<sequence>MDKIIIKDFEVFGNHGVFEEEKRLGQKFVLSIELFLDTREAGVTGDLSKSVHYGELAHKVEEEFKKQSYDLIETAAEKLCEFILLEYPLVKKVKVSLKKPWAPILRSLDTVSIEIERGWNEAYLSYGSNIGDKKYYIEEALNEINKAYHTEIIKKSNLIETEPWGYTEQDEFLNGACKIKTLLNPKELIKFLLSVEQKLKRERKIKWGPRTIDLDVIFFNDLISEDEEIILPHPRMHERSFVLEPLNEIAPYKIHPLYRKRVFELLEELNKNK</sequence>
<dbReference type="AlphaFoldDB" id="A0A0H2YPG3"/>
<dbReference type="CDD" id="cd00483">
    <property type="entry name" value="HPPK"/>
    <property type="match status" value="1"/>
</dbReference>
<dbReference type="PANTHER" id="PTHR43071:SF1">
    <property type="entry name" value="2-AMINO-4-HYDROXY-6-HYDROXYMETHYLDIHYDROPTERIDINE PYROPHOSPHOKINASE"/>
    <property type="match status" value="1"/>
</dbReference>
<dbReference type="SMART" id="SM00905">
    <property type="entry name" value="FolB"/>
    <property type="match status" value="1"/>
</dbReference>
<protein>
    <recommendedName>
        <fullName evidence="9">Bifunctional folate synthesis protein</fullName>
    </recommendedName>
    <domain>
        <recommendedName>
            <fullName evidence="9">Dihydroneopterin aldolase</fullName>
            <shortName evidence="9">DHNA</shortName>
            <ecNumber evidence="9">4.1.2.25</ecNumber>
        </recommendedName>
        <alternativeName>
            <fullName evidence="9">7,8-dihydroneopterin aldolase</fullName>
        </alternativeName>
    </domain>
    <domain>
        <recommendedName>
            <fullName evidence="9">2-amino-4-hydroxy-6-hydroxymethyldihydropteridine pyrophosphokinase</fullName>
            <ecNumber evidence="9">2.7.6.3</ecNumber>
        </recommendedName>
        <alternativeName>
            <fullName evidence="9">6-hydroxymethyl-7,8-dihydropterin pyrophosphokinase</fullName>
            <shortName evidence="9">PPPK</shortName>
        </alternativeName>
        <alternativeName>
            <fullName evidence="9">7,8-dihydro-6-hydroxymethylpterin pyrophosphokinase</fullName>
            <shortName evidence="9">HPPK</shortName>
        </alternativeName>
    </domain>
</protein>
<keyword evidence="9 11" id="KW-0456">Lyase</keyword>
<evidence type="ECO:0000256" key="7">
    <source>
        <dbReference type="ARBA" id="ARBA00022840"/>
    </source>
</evidence>
<evidence type="ECO:0000256" key="1">
    <source>
        <dbReference type="ARBA" id="ARBA00000198"/>
    </source>
</evidence>
<keyword evidence="12" id="KW-1185">Reference proteome</keyword>
<dbReference type="UniPathway" id="UPA00077">
    <property type="reaction ID" value="UER00154"/>
</dbReference>
<dbReference type="eggNOG" id="COG1539">
    <property type="taxonomic scope" value="Bacteria"/>
</dbReference>
<comment type="similarity">
    <text evidence="3">In the N-terminal section; belongs to the DHNA family.</text>
</comment>
<dbReference type="GO" id="GO:0046654">
    <property type="term" value="P:tetrahydrofolate biosynthetic process"/>
    <property type="evidence" value="ECO:0007669"/>
    <property type="project" value="UniProtKB-UniRule"/>
</dbReference>